<dbReference type="PROSITE" id="PS51257">
    <property type="entry name" value="PROKAR_LIPOPROTEIN"/>
    <property type="match status" value="1"/>
</dbReference>
<name>A0A1T3NQU0_9ACTN</name>
<organism evidence="3 4">
    <name type="scientific">Embleya scabrispora</name>
    <dbReference type="NCBI Taxonomy" id="159449"/>
    <lineage>
        <taxon>Bacteria</taxon>
        <taxon>Bacillati</taxon>
        <taxon>Actinomycetota</taxon>
        <taxon>Actinomycetes</taxon>
        <taxon>Kitasatosporales</taxon>
        <taxon>Streptomycetaceae</taxon>
        <taxon>Embleya</taxon>
    </lineage>
</organism>
<feature type="domain" description="SecDF P1 head subdomain" evidence="2">
    <location>
        <begin position="180"/>
        <end position="288"/>
    </location>
</feature>
<evidence type="ECO:0000313" key="3">
    <source>
        <dbReference type="EMBL" id="OPC78981.1"/>
    </source>
</evidence>
<dbReference type="EMBL" id="MWQN01000002">
    <property type="protein sequence ID" value="OPC78981.1"/>
    <property type="molecule type" value="Genomic_DNA"/>
</dbReference>
<dbReference type="Proteomes" id="UP000190037">
    <property type="component" value="Unassembled WGS sequence"/>
</dbReference>
<dbReference type="Gene3D" id="3.30.70.3400">
    <property type="match status" value="1"/>
</dbReference>
<proteinExistence type="predicted"/>
<reference evidence="3 4" key="1">
    <citation type="submission" date="2017-03" db="EMBL/GenBank/DDBJ databases">
        <title>Draft genome sequence of Streptomyces scabrisporus NF3, endophyte isolated from Amphipterygium adstringens.</title>
        <authorList>
            <person name="Vazquez M."/>
            <person name="Ceapa C.D."/>
            <person name="Rodriguez Luna D."/>
            <person name="Sanchez Esquivel S."/>
        </authorList>
    </citation>
    <scope>NUCLEOTIDE SEQUENCE [LARGE SCALE GENOMIC DNA]</scope>
    <source>
        <strain evidence="3 4">NF3</strain>
    </source>
</reference>
<accession>A0A1T3NQU0</accession>
<dbReference type="STRING" id="159449.B4N89_33255"/>
<evidence type="ECO:0000313" key="4">
    <source>
        <dbReference type="Proteomes" id="UP000190037"/>
    </source>
</evidence>
<evidence type="ECO:0000256" key="1">
    <source>
        <dbReference type="SAM" id="SignalP"/>
    </source>
</evidence>
<sequence length="299" mass="30858">MVWRVTQPTRTRRAARSLVATVAVAAVLGVAGCSSDDPVTFKDGDHTGPVDEAAGRVFAEARLVPERALDERQLAASAETIRKRASAGRLPVKSVTVRDGALVVRIAVNPSGDDTRRRLAAIAHTGQLSVRAVTAVTPYPPTTGGTGGTATPSGGPECGDPAVPRVDDPAAPIVACDDKPTEKFTLAPAVITGADVAKAEAKAPQGSGGWEIRLDWTEKGQAAFTALTADAARRDEPGNRVAIVWDGRVLVAPMVRSAIPGAAVIAGTYTEADARQLAGTIGSGMLPAGFRVESFEPGR</sequence>
<feature type="signal peptide" evidence="1">
    <location>
        <begin position="1"/>
        <end position="25"/>
    </location>
</feature>
<protein>
    <recommendedName>
        <fullName evidence="2">SecDF P1 head subdomain domain-containing protein</fullName>
    </recommendedName>
</protein>
<dbReference type="Gene3D" id="3.30.1360.200">
    <property type="match status" value="1"/>
</dbReference>
<dbReference type="AlphaFoldDB" id="A0A1T3NQU0"/>
<dbReference type="Pfam" id="PF22599">
    <property type="entry name" value="SecDF_P1_head"/>
    <property type="match status" value="1"/>
</dbReference>
<comment type="caution">
    <text evidence="3">The sequence shown here is derived from an EMBL/GenBank/DDBJ whole genome shotgun (WGS) entry which is preliminary data.</text>
</comment>
<keyword evidence="4" id="KW-1185">Reference proteome</keyword>
<dbReference type="InterPro" id="IPR054384">
    <property type="entry name" value="SecDF_P1_head"/>
</dbReference>
<evidence type="ECO:0000259" key="2">
    <source>
        <dbReference type="Pfam" id="PF22599"/>
    </source>
</evidence>
<feature type="chain" id="PRO_5012006975" description="SecDF P1 head subdomain domain-containing protein" evidence="1">
    <location>
        <begin position="26"/>
        <end position="299"/>
    </location>
</feature>
<gene>
    <name evidence="3" type="ORF">B4N89_33255</name>
</gene>
<keyword evidence="1" id="KW-0732">Signal</keyword>